<feature type="compositionally biased region" description="Basic residues" evidence="1">
    <location>
        <begin position="78"/>
        <end position="89"/>
    </location>
</feature>
<feature type="region of interest" description="Disordered" evidence="1">
    <location>
        <begin position="21"/>
        <end position="123"/>
    </location>
</feature>
<feature type="compositionally biased region" description="Basic and acidic residues" evidence="1">
    <location>
        <begin position="422"/>
        <end position="443"/>
    </location>
</feature>
<feature type="region of interest" description="Disordered" evidence="1">
    <location>
        <begin position="422"/>
        <end position="500"/>
    </location>
</feature>
<accession>A0A3Q7IXM1</accession>
<feature type="compositionally biased region" description="Basic residues" evidence="1">
    <location>
        <begin position="445"/>
        <end position="456"/>
    </location>
</feature>
<dbReference type="Pfam" id="PF22936">
    <property type="entry name" value="Pol_BBD"/>
    <property type="match status" value="1"/>
</dbReference>
<evidence type="ECO:0000313" key="3">
    <source>
        <dbReference type="EnsemblPlants" id="Solyc11g061985.1.1"/>
    </source>
</evidence>
<dbReference type="InParanoid" id="A0A3Q7IXM1"/>
<feature type="compositionally biased region" description="Basic and acidic residues" evidence="1">
    <location>
        <begin position="482"/>
        <end position="500"/>
    </location>
</feature>
<name>A0A3Q7IXM1_SOLLC</name>
<dbReference type="EnsemblPlants" id="Solyc11g061985.1.1">
    <property type="protein sequence ID" value="Solyc11g061985.1.1"/>
    <property type="gene ID" value="Solyc11g061985.1"/>
</dbReference>
<reference evidence="3" key="1">
    <citation type="journal article" date="2012" name="Nature">
        <title>The tomato genome sequence provides insights into fleshy fruit evolution.</title>
        <authorList>
            <consortium name="Tomato Genome Consortium"/>
        </authorList>
    </citation>
    <scope>NUCLEOTIDE SEQUENCE [LARGE SCALE GENOMIC DNA]</scope>
    <source>
        <strain evidence="3">cv. Heinz 1706</strain>
    </source>
</reference>
<evidence type="ECO:0000259" key="2">
    <source>
        <dbReference type="Pfam" id="PF22936"/>
    </source>
</evidence>
<reference evidence="3" key="2">
    <citation type="submission" date="2019-01" db="UniProtKB">
        <authorList>
            <consortium name="EnsemblPlants"/>
        </authorList>
    </citation>
    <scope>IDENTIFICATION</scope>
    <source>
        <strain evidence="3">cv. Heinz 1706</strain>
    </source>
</reference>
<dbReference type="InterPro" id="IPR054722">
    <property type="entry name" value="PolX-like_BBD"/>
</dbReference>
<sequence>MSSFAARCPDCLVSVVKFTAPFSSPSPVSYTEREQTSYSSSSSLNASRCVKEKEEETLQFSNKRKVSSKKERDASSFRHPRPNQKHKHKINLEESEPLIKDNKMKSWPLDSKPAVQEKEPSKKFISRDEHIGHLELNCFRLIGFPDDFEFTKSKFYPSKANGAIAGVETETVNNSHKETHGSNFNPGNSSNHENNFGQYLNKDQYANLVEQVAKDIQVRQGSNSATGFNAGAIAGTILQYSGSCFSVFNSSTWIIDSGASEHMCFDSKSFTSLIPLPTPMTITLPNSFRIVVTHTGSVPILPKITLHNVLHDPSMRTTQAFGEMKEGLYLMQPTSTKSEKQVSISLSSAEAEYRSMRRVTAEITWLVRLLADLSIPPRLSSFVLNKLRVSSTSKLRGDIAEQTSYSSSSSLNARRCVKEKEEETLQFSDKRKVSSKKERDTSSFRHPRPNQKHKHKINLEESEPLIKDNKMKSWPLDSKPAVQEKEPSKKFISREEHVRE</sequence>
<dbReference type="PaxDb" id="4081-Solyc11g062000.1.1"/>
<evidence type="ECO:0000256" key="1">
    <source>
        <dbReference type="SAM" id="MobiDB-lite"/>
    </source>
</evidence>
<evidence type="ECO:0000313" key="4">
    <source>
        <dbReference type="Proteomes" id="UP000004994"/>
    </source>
</evidence>
<dbReference type="Gramene" id="Solyc11g061985.1.1">
    <property type="protein sequence ID" value="Solyc11g061985.1.1"/>
    <property type="gene ID" value="Solyc11g061985.1"/>
</dbReference>
<dbReference type="Proteomes" id="UP000004994">
    <property type="component" value="Chromosome 11"/>
</dbReference>
<organism evidence="3">
    <name type="scientific">Solanum lycopersicum</name>
    <name type="common">Tomato</name>
    <name type="synonym">Lycopersicon esculentum</name>
    <dbReference type="NCBI Taxonomy" id="4081"/>
    <lineage>
        <taxon>Eukaryota</taxon>
        <taxon>Viridiplantae</taxon>
        <taxon>Streptophyta</taxon>
        <taxon>Embryophyta</taxon>
        <taxon>Tracheophyta</taxon>
        <taxon>Spermatophyta</taxon>
        <taxon>Magnoliopsida</taxon>
        <taxon>eudicotyledons</taxon>
        <taxon>Gunneridae</taxon>
        <taxon>Pentapetalae</taxon>
        <taxon>asterids</taxon>
        <taxon>lamiids</taxon>
        <taxon>Solanales</taxon>
        <taxon>Solanaceae</taxon>
        <taxon>Solanoideae</taxon>
        <taxon>Solaneae</taxon>
        <taxon>Solanum</taxon>
        <taxon>Solanum subgen. Lycopersicon</taxon>
    </lineage>
</organism>
<proteinExistence type="predicted"/>
<dbReference type="AlphaFoldDB" id="A0A3Q7IXM1"/>
<feature type="domain" description="Retrovirus-related Pol polyprotein from transposon TNT 1-94-like beta-barrel" evidence="2">
    <location>
        <begin position="253"/>
        <end position="317"/>
    </location>
</feature>
<keyword evidence="4" id="KW-1185">Reference proteome</keyword>
<protein>
    <recommendedName>
        <fullName evidence="2">Retrovirus-related Pol polyprotein from transposon TNT 1-94-like beta-barrel domain-containing protein</fullName>
    </recommendedName>
</protein>